<comment type="cofactor">
    <cofactor evidence="2">
        <name>Mg(2+)</name>
        <dbReference type="ChEBI" id="CHEBI:18420"/>
    </cofactor>
</comment>
<dbReference type="Pfam" id="PF19086">
    <property type="entry name" value="Terpene_syn_C_2"/>
    <property type="match status" value="1"/>
</dbReference>
<dbReference type="EMBL" id="BNAV01000002">
    <property type="protein sequence ID" value="GHF43938.1"/>
    <property type="molecule type" value="Genomic_DNA"/>
</dbReference>
<evidence type="ECO:0000313" key="4">
    <source>
        <dbReference type="Proteomes" id="UP000658656"/>
    </source>
</evidence>
<dbReference type="InterPro" id="IPR034686">
    <property type="entry name" value="Terpene_cyclase-like_2"/>
</dbReference>
<evidence type="ECO:0000256" key="1">
    <source>
        <dbReference type="ARBA" id="ARBA00023239"/>
    </source>
</evidence>
<dbReference type="GO" id="GO:0046872">
    <property type="term" value="F:metal ion binding"/>
    <property type="evidence" value="ECO:0007669"/>
    <property type="project" value="UniProtKB-KW"/>
</dbReference>
<evidence type="ECO:0000256" key="2">
    <source>
        <dbReference type="RuleBase" id="RU366034"/>
    </source>
</evidence>
<dbReference type="Gene3D" id="1.10.600.10">
    <property type="entry name" value="Farnesyl Diphosphate Synthase"/>
    <property type="match status" value="1"/>
</dbReference>
<keyword evidence="1 2" id="KW-0456">Lyase</keyword>
<reference evidence="3" key="1">
    <citation type="journal article" date="2014" name="Int. J. Syst. Evol. Microbiol.">
        <title>Complete genome sequence of Corynebacterium casei LMG S-19264T (=DSM 44701T), isolated from a smear-ripened cheese.</title>
        <authorList>
            <consortium name="US DOE Joint Genome Institute (JGI-PGF)"/>
            <person name="Walter F."/>
            <person name="Albersmeier A."/>
            <person name="Kalinowski J."/>
            <person name="Ruckert C."/>
        </authorList>
    </citation>
    <scope>NUCLEOTIDE SEQUENCE</scope>
    <source>
        <strain evidence="3">CGMCC 4.7679</strain>
    </source>
</reference>
<evidence type="ECO:0000313" key="3">
    <source>
        <dbReference type="EMBL" id="GHF43938.1"/>
    </source>
</evidence>
<keyword evidence="4" id="KW-1185">Reference proteome</keyword>
<dbReference type="AlphaFoldDB" id="A0A8H9M8Q5"/>
<dbReference type="PANTHER" id="PTHR35201">
    <property type="entry name" value="TERPENE SYNTHASE"/>
    <property type="match status" value="1"/>
</dbReference>
<comment type="caution">
    <text evidence="3">The sequence shown here is derived from an EMBL/GenBank/DDBJ whole genome shotgun (WGS) entry which is preliminary data.</text>
</comment>
<name>A0A8H9M8Q5_9PSEU</name>
<dbReference type="PANTHER" id="PTHR35201:SF4">
    <property type="entry name" value="BETA-PINACENE SYNTHASE-RELATED"/>
    <property type="match status" value="1"/>
</dbReference>
<comment type="similarity">
    <text evidence="2">Belongs to the terpene synthase family.</text>
</comment>
<keyword evidence="2" id="KW-0479">Metal-binding</keyword>
<dbReference type="InterPro" id="IPR008949">
    <property type="entry name" value="Isoprenoid_synthase_dom_sf"/>
</dbReference>
<dbReference type="GO" id="GO:0010333">
    <property type="term" value="F:terpene synthase activity"/>
    <property type="evidence" value="ECO:0007669"/>
    <property type="project" value="InterPro"/>
</dbReference>
<dbReference type="SUPFAM" id="SSF48576">
    <property type="entry name" value="Terpenoid synthases"/>
    <property type="match status" value="1"/>
</dbReference>
<sequence length="336" mass="37150">MGASYSAPVLHLPGQADPELVITCPFPARVNPHLPRLTEDTERWIREQGLFAQHDDADRLTSRFVGHRYAEVHARMWPDADYPGLWLANRLLIHMWCLDDFLDEIWGADQDHRADRVAELIGEVFAGRATEADVVGEPLAAALLTLWAEARNVAPDFWLDRAAAAYLAYLKASAEDRAQRWSARSVPTTAQYLASRNDGGGMFYATALIELANQAWLPDELAARSEIVDLSLRLNHAIAWANDLFAYQREADHGNGSNLMVVLTTHDKLSESEAAARVVALVNAELATLDFLCDAAEALPDPASRHAEGVRTTASGLLQWMATTARYEPTPSQRQG</sequence>
<reference evidence="3" key="2">
    <citation type="submission" date="2020-09" db="EMBL/GenBank/DDBJ databases">
        <authorList>
            <person name="Sun Q."/>
            <person name="Zhou Y."/>
        </authorList>
    </citation>
    <scope>NUCLEOTIDE SEQUENCE</scope>
    <source>
        <strain evidence="3">CGMCC 4.7679</strain>
    </source>
</reference>
<accession>A0A8H9M8Q5</accession>
<organism evidence="3 4">
    <name type="scientific">Amycolatopsis bartoniae</name>
    <dbReference type="NCBI Taxonomy" id="941986"/>
    <lineage>
        <taxon>Bacteria</taxon>
        <taxon>Bacillati</taxon>
        <taxon>Actinomycetota</taxon>
        <taxon>Actinomycetes</taxon>
        <taxon>Pseudonocardiales</taxon>
        <taxon>Pseudonocardiaceae</taxon>
        <taxon>Amycolatopsis</taxon>
    </lineage>
</organism>
<dbReference type="EC" id="4.2.3.-" evidence="2"/>
<proteinExistence type="inferred from homology"/>
<gene>
    <name evidence="3" type="ORF">GCM10017566_15990</name>
</gene>
<dbReference type="Proteomes" id="UP000658656">
    <property type="component" value="Unassembled WGS sequence"/>
</dbReference>
<protein>
    <recommendedName>
        <fullName evidence="2">Terpene synthase</fullName>
        <ecNumber evidence="2">4.2.3.-</ecNumber>
    </recommendedName>
</protein>
<keyword evidence="2" id="KW-0460">Magnesium</keyword>